<accession>A0A512DVH8</accession>
<comment type="similarity">
    <text evidence="1 2">Belongs to the Dps family.</text>
</comment>
<name>A0A512DVH8_9PROT</name>
<dbReference type="Gene3D" id="1.20.1260.10">
    <property type="match status" value="1"/>
</dbReference>
<proteinExistence type="inferred from homology"/>
<evidence type="ECO:0000313" key="4">
    <source>
        <dbReference type="EMBL" id="GEO40481.1"/>
    </source>
</evidence>
<dbReference type="InterPro" id="IPR008331">
    <property type="entry name" value="Ferritin_DPS_dom"/>
</dbReference>
<feature type="domain" description="Ferritin/DPS" evidence="3">
    <location>
        <begin position="31"/>
        <end position="165"/>
    </location>
</feature>
<evidence type="ECO:0000256" key="1">
    <source>
        <dbReference type="ARBA" id="ARBA00009497"/>
    </source>
</evidence>
<dbReference type="PROSITE" id="PS00819">
    <property type="entry name" value="DPS_2"/>
    <property type="match status" value="1"/>
</dbReference>
<reference evidence="4 5" key="1">
    <citation type="submission" date="2019-07" db="EMBL/GenBank/DDBJ databases">
        <title>Whole genome shotgun sequence of Skermanella aerolata NBRC 106429.</title>
        <authorList>
            <person name="Hosoyama A."/>
            <person name="Uohara A."/>
            <person name="Ohji S."/>
            <person name="Ichikawa N."/>
        </authorList>
    </citation>
    <scope>NUCLEOTIDE SEQUENCE [LARGE SCALE GENOMIC DNA]</scope>
    <source>
        <strain evidence="4 5">NBRC 106429</strain>
    </source>
</reference>
<dbReference type="PANTHER" id="PTHR42932">
    <property type="entry name" value="GENERAL STRESS PROTEIN 20U"/>
    <property type="match status" value="1"/>
</dbReference>
<sequence>MAFEKTTAQSHEPLAVRTGITEENRKALSDGLAKVLSDTYTLLGKTHGFHWNVTGAQFHSLHEMFEVQYTDLTTAVDDIAERIRALGYFAPGSLSQFLKLSTIEDEHGVPDARGMLEQLVRDNETVTQACRAVVGICEEANDTVTEDLMNHRMDAHEKAAWMLRSSMS</sequence>
<dbReference type="InterPro" id="IPR002177">
    <property type="entry name" value="DPS_DNA-bd"/>
</dbReference>
<dbReference type="Proteomes" id="UP000321523">
    <property type="component" value="Unassembled WGS sequence"/>
</dbReference>
<dbReference type="OrthoDB" id="9797687at2"/>
<dbReference type="EMBL" id="BJYZ01000021">
    <property type="protein sequence ID" value="GEO40481.1"/>
    <property type="molecule type" value="Genomic_DNA"/>
</dbReference>
<dbReference type="PROSITE" id="PS00818">
    <property type="entry name" value="DPS_1"/>
    <property type="match status" value="1"/>
</dbReference>
<dbReference type="InterPro" id="IPR009078">
    <property type="entry name" value="Ferritin-like_SF"/>
</dbReference>
<dbReference type="PANTHER" id="PTHR42932:SF3">
    <property type="entry name" value="DNA PROTECTION DURING STARVATION PROTEIN"/>
    <property type="match status" value="1"/>
</dbReference>
<organism evidence="4 5">
    <name type="scientific">Skermanella aerolata</name>
    <dbReference type="NCBI Taxonomy" id="393310"/>
    <lineage>
        <taxon>Bacteria</taxon>
        <taxon>Pseudomonadati</taxon>
        <taxon>Pseudomonadota</taxon>
        <taxon>Alphaproteobacteria</taxon>
        <taxon>Rhodospirillales</taxon>
        <taxon>Azospirillaceae</taxon>
        <taxon>Skermanella</taxon>
    </lineage>
</organism>
<dbReference type="PIRSF" id="PIRSF005900">
    <property type="entry name" value="Dps"/>
    <property type="match status" value="1"/>
</dbReference>
<dbReference type="PRINTS" id="PR01346">
    <property type="entry name" value="HELNAPAPROT"/>
</dbReference>
<evidence type="ECO:0000259" key="3">
    <source>
        <dbReference type="Pfam" id="PF00210"/>
    </source>
</evidence>
<dbReference type="SUPFAM" id="SSF47240">
    <property type="entry name" value="Ferritin-like"/>
    <property type="match status" value="1"/>
</dbReference>
<evidence type="ECO:0000256" key="2">
    <source>
        <dbReference type="RuleBase" id="RU003875"/>
    </source>
</evidence>
<dbReference type="GO" id="GO:0016722">
    <property type="term" value="F:oxidoreductase activity, acting on metal ions"/>
    <property type="evidence" value="ECO:0007669"/>
    <property type="project" value="InterPro"/>
</dbReference>
<dbReference type="GO" id="GO:0008199">
    <property type="term" value="F:ferric iron binding"/>
    <property type="evidence" value="ECO:0007669"/>
    <property type="project" value="InterPro"/>
</dbReference>
<dbReference type="RefSeq" id="WP_052831277.1">
    <property type="nucleotide sequence ID" value="NZ_BJYZ01000021.1"/>
</dbReference>
<keyword evidence="5" id="KW-1185">Reference proteome</keyword>
<comment type="caution">
    <text evidence="4">The sequence shown here is derived from an EMBL/GenBank/DDBJ whole genome shotgun (WGS) entry which is preliminary data.</text>
</comment>
<gene>
    <name evidence="4" type="ORF">SAE02_46290</name>
</gene>
<evidence type="ECO:0000313" key="5">
    <source>
        <dbReference type="Proteomes" id="UP000321523"/>
    </source>
</evidence>
<dbReference type="Pfam" id="PF00210">
    <property type="entry name" value="Ferritin"/>
    <property type="match status" value="1"/>
</dbReference>
<dbReference type="AlphaFoldDB" id="A0A512DVH8"/>
<protein>
    <submittedName>
        <fullName evidence="4">DNA starvation/stationary phase protection protein</fullName>
    </submittedName>
</protein>
<dbReference type="InterPro" id="IPR012347">
    <property type="entry name" value="Ferritin-like"/>
</dbReference>
<dbReference type="InterPro" id="IPR023188">
    <property type="entry name" value="DPS_DNA-bd_CS"/>
</dbReference>
<dbReference type="CDD" id="cd01043">
    <property type="entry name" value="DPS"/>
    <property type="match status" value="1"/>
</dbReference>